<keyword evidence="2" id="KW-1185">Reference proteome</keyword>
<accession>A0ABR0SES9</accession>
<name>A0ABR0SES9_9HYPO</name>
<protein>
    <submittedName>
        <fullName evidence="1">Uncharacterized protein</fullName>
    </submittedName>
</protein>
<dbReference type="Proteomes" id="UP001338125">
    <property type="component" value="Unassembled WGS sequence"/>
</dbReference>
<proteinExistence type="predicted"/>
<organism evidence="1 2">
    <name type="scientific">Cladobotryum mycophilum</name>
    <dbReference type="NCBI Taxonomy" id="491253"/>
    <lineage>
        <taxon>Eukaryota</taxon>
        <taxon>Fungi</taxon>
        <taxon>Dikarya</taxon>
        <taxon>Ascomycota</taxon>
        <taxon>Pezizomycotina</taxon>
        <taxon>Sordariomycetes</taxon>
        <taxon>Hypocreomycetidae</taxon>
        <taxon>Hypocreales</taxon>
        <taxon>Hypocreaceae</taxon>
        <taxon>Cladobotryum</taxon>
    </lineage>
</organism>
<gene>
    <name evidence="1" type="ORF">PT974_08952</name>
</gene>
<evidence type="ECO:0000313" key="1">
    <source>
        <dbReference type="EMBL" id="KAK5990683.1"/>
    </source>
</evidence>
<dbReference type="EMBL" id="JAVFKD010000014">
    <property type="protein sequence ID" value="KAK5990683.1"/>
    <property type="molecule type" value="Genomic_DNA"/>
</dbReference>
<evidence type="ECO:0000313" key="2">
    <source>
        <dbReference type="Proteomes" id="UP001338125"/>
    </source>
</evidence>
<sequence length="102" mass="11331">MYDTFSGTMTGLVGFLQLRDQSGGDYRKTRIRPGVDKAIPTLFLRPGSTSPPDPELLENLLRCCQETGIDRRGLQILQSAKGREAEGIIAWIVTYMTIRTGI</sequence>
<comment type="caution">
    <text evidence="1">The sequence shown here is derived from an EMBL/GenBank/DDBJ whole genome shotgun (WGS) entry which is preliminary data.</text>
</comment>
<reference evidence="1 2" key="1">
    <citation type="submission" date="2024-01" db="EMBL/GenBank/DDBJ databases">
        <title>Complete genome of Cladobotryum mycophilum ATHUM6906.</title>
        <authorList>
            <person name="Christinaki A.C."/>
            <person name="Myridakis A.I."/>
            <person name="Kouvelis V.N."/>
        </authorList>
    </citation>
    <scope>NUCLEOTIDE SEQUENCE [LARGE SCALE GENOMIC DNA]</scope>
    <source>
        <strain evidence="1 2">ATHUM6906</strain>
    </source>
</reference>